<feature type="domain" description="Dynein heavy chain hydrolytic ATP-binding dynein motor region" evidence="1">
    <location>
        <begin position="28"/>
        <end position="69"/>
    </location>
</feature>
<reference evidence="2 3" key="1">
    <citation type="submission" date="2013-11" db="EMBL/GenBank/DDBJ databases">
        <title>The Genome Sequence of Phytophthora parasitica P1569.</title>
        <authorList>
            <consortium name="The Broad Institute Genomics Platform"/>
            <person name="Russ C."/>
            <person name="Tyler B."/>
            <person name="Panabieres F."/>
            <person name="Shan W."/>
            <person name="Tripathy S."/>
            <person name="Grunwald N."/>
            <person name="Machado M."/>
            <person name="Johnson C.S."/>
            <person name="Arredondo F."/>
            <person name="Hong C."/>
            <person name="Coffey M."/>
            <person name="Young S.K."/>
            <person name="Zeng Q."/>
            <person name="Gargeya S."/>
            <person name="Fitzgerald M."/>
            <person name="Abouelleil A."/>
            <person name="Alvarado L."/>
            <person name="Chapman S.B."/>
            <person name="Gainer-Dewar J."/>
            <person name="Goldberg J."/>
            <person name="Griggs A."/>
            <person name="Gujja S."/>
            <person name="Hansen M."/>
            <person name="Howarth C."/>
            <person name="Imamovic A."/>
            <person name="Ireland A."/>
            <person name="Larimer J."/>
            <person name="McCowan C."/>
            <person name="Murphy C."/>
            <person name="Pearson M."/>
            <person name="Poon T.W."/>
            <person name="Priest M."/>
            <person name="Roberts A."/>
            <person name="Saif S."/>
            <person name="Shea T."/>
            <person name="Sykes S."/>
            <person name="Wortman J."/>
            <person name="Nusbaum C."/>
            <person name="Birren B."/>
        </authorList>
    </citation>
    <scope>NUCLEOTIDE SEQUENCE [LARGE SCALE GENOMIC DNA]</scope>
    <source>
        <strain evidence="2 3">P1569</strain>
    </source>
</reference>
<dbReference type="EMBL" id="ANIZ01002109">
    <property type="protein sequence ID" value="ETI42314.1"/>
    <property type="molecule type" value="Genomic_DNA"/>
</dbReference>
<dbReference type="InterPro" id="IPR043157">
    <property type="entry name" value="Dynein_AAA1S"/>
</dbReference>
<evidence type="ECO:0000313" key="2">
    <source>
        <dbReference type="EMBL" id="ETI42314.1"/>
    </source>
</evidence>
<dbReference type="Gene3D" id="1.10.8.710">
    <property type="match status" value="1"/>
</dbReference>
<dbReference type="eggNOG" id="KOG3595">
    <property type="taxonomic scope" value="Eukaryota"/>
</dbReference>
<gene>
    <name evidence="2" type="ORF">F443_12541</name>
</gene>
<protein>
    <recommendedName>
        <fullName evidence="1">Dynein heavy chain hydrolytic ATP-binding dynein motor region domain-containing protein</fullName>
    </recommendedName>
</protein>
<organism evidence="2 3">
    <name type="scientific">Phytophthora nicotianae P1569</name>
    <dbReference type="NCBI Taxonomy" id="1317065"/>
    <lineage>
        <taxon>Eukaryota</taxon>
        <taxon>Sar</taxon>
        <taxon>Stramenopiles</taxon>
        <taxon>Oomycota</taxon>
        <taxon>Peronosporomycetes</taxon>
        <taxon>Peronosporales</taxon>
        <taxon>Peronosporaceae</taxon>
        <taxon>Phytophthora</taxon>
    </lineage>
</organism>
<evidence type="ECO:0000259" key="1">
    <source>
        <dbReference type="Pfam" id="PF12774"/>
    </source>
</evidence>
<comment type="caution">
    <text evidence="2">The sequence shown here is derived from an EMBL/GenBank/DDBJ whole genome shotgun (WGS) entry which is preliminary data.</text>
</comment>
<dbReference type="GO" id="GO:0030286">
    <property type="term" value="C:dynein complex"/>
    <property type="evidence" value="ECO:0007669"/>
    <property type="project" value="InterPro"/>
</dbReference>
<dbReference type="GO" id="GO:0097729">
    <property type="term" value="C:9+2 motile cilium"/>
    <property type="evidence" value="ECO:0007669"/>
    <property type="project" value="TreeGrafter"/>
</dbReference>
<name>V9ESR9_PHYNI</name>
<proteinExistence type="predicted"/>
<keyword evidence="3" id="KW-1185">Reference proteome</keyword>
<dbReference type="HOGENOM" id="CLU_2745575_0_0_1"/>
<dbReference type="GO" id="GO:0005930">
    <property type="term" value="C:axoneme"/>
    <property type="evidence" value="ECO:0007669"/>
    <property type="project" value="TreeGrafter"/>
</dbReference>
<dbReference type="GO" id="GO:0008569">
    <property type="term" value="F:minus-end-directed microtubule motor activity"/>
    <property type="evidence" value="ECO:0007669"/>
    <property type="project" value="TreeGrafter"/>
</dbReference>
<sequence length="71" mass="8069">MGTSDRITLIPTCGSFITMNPGYAGHLKPICENMLMSEGFQQARTLVIKFVTLYELRGELLSKQFHYNRSL</sequence>
<dbReference type="PANTHER" id="PTHR10676:SF36">
    <property type="entry name" value="DYNEIN HEAVY CHAIN AT 93AB, ISOFORM C"/>
    <property type="match status" value="1"/>
</dbReference>
<dbReference type="GO" id="GO:0045505">
    <property type="term" value="F:dynein intermediate chain binding"/>
    <property type="evidence" value="ECO:0007669"/>
    <property type="project" value="InterPro"/>
</dbReference>
<dbReference type="GO" id="GO:0005524">
    <property type="term" value="F:ATP binding"/>
    <property type="evidence" value="ECO:0007669"/>
    <property type="project" value="InterPro"/>
</dbReference>
<dbReference type="Proteomes" id="UP000018721">
    <property type="component" value="Unassembled WGS sequence"/>
</dbReference>
<dbReference type="InterPro" id="IPR026983">
    <property type="entry name" value="DHC"/>
</dbReference>
<dbReference type="AlphaFoldDB" id="V9ESR9"/>
<dbReference type="Pfam" id="PF12774">
    <property type="entry name" value="AAA_6"/>
    <property type="match status" value="1"/>
</dbReference>
<evidence type="ECO:0000313" key="3">
    <source>
        <dbReference type="Proteomes" id="UP000018721"/>
    </source>
</evidence>
<dbReference type="GO" id="GO:0060294">
    <property type="term" value="P:cilium movement involved in cell motility"/>
    <property type="evidence" value="ECO:0007669"/>
    <property type="project" value="TreeGrafter"/>
</dbReference>
<dbReference type="GO" id="GO:0051959">
    <property type="term" value="F:dynein light intermediate chain binding"/>
    <property type="evidence" value="ECO:0007669"/>
    <property type="project" value="InterPro"/>
</dbReference>
<dbReference type="InterPro" id="IPR035699">
    <property type="entry name" value="AAA_6"/>
</dbReference>
<accession>V9ESR9</accession>
<dbReference type="PANTHER" id="PTHR10676">
    <property type="entry name" value="DYNEIN HEAVY CHAIN FAMILY PROTEIN"/>
    <property type="match status" value="1"/>
</dbReference>